<dbReference type="Pfam" id="PF00116">
    <property type="entry name" value="COX2"/>
    <property type="match status" value="1"/>
</dbReference>
<evidence type="ECO:0000256" key="10">
    <source>
        <dbReference type="ARBA" id="ARBA00023002"/>
    </source>
</evidence>
<evidence type="ECO:0000256" key="5">
    <source>
        <dbReference type="ARBA" id="ARBA00022660"/>
    </source>
</evidence>
<feature type="domain" description="Cytochrome oxidase subunit II copper A binding" evidence="17">
    <location>
        <begin position="123"/>
        <end position="235"/>
    </location>
</feature>
<evidence type="ECO:0000313" key="19">
    <source>
        <dbReference type="EMBL" id="MCI0752325.1"/>
    </source>
</evidence>
<keyword evidence="8 14" id="KW-0249">Electron transport</keyword>
<evidence type="ECO:0000256" key="9">
    <source>
        <dbReference type="ARBA" id="ARBA00022989"/>
    </source>
</evidence>
<keyword evidence="6 16" id="KW-0812">Transmembrane</keyword>
<dbReference type="InterPro" id="IPR008972">
    <property type="entry name" value="Cupredoxin"/>
</dbReference>
<keyword evidence="7" id="KW-0732">Signal</keyword>
<accession>A0ABS9W0E9</accession>
<dbReference type="Proteomes" id="UP001201985">
    <property type="component" value="Unassembled WGS sequence"/>
</dbReference>
<keyword evidence="5 14" id="KW-0679">Respiratory chain</keyword>
<feature type="transmembrane region" description="Helical" evidence="16">
    <location>
        <begin position="43"/>
        <end position="68"/>
    </location>
</feature>
<keyword evidence="11 14" id="KW-0472">Membrane</keyword>
<evidence type="ECO:0000256" key="11">
    <source>
        <dbReference type="ARBA" id="ARBA00023136"/>
    </source>
</evidence>
<dbReference type="InterPro" id="IPR010514">
    <property type="entry name" value="COX_ARM"/>
</dbReference>
<evidence type="ECO:0000259" key="18">
    <source>
        <dbReference type="PROSITE" id="PS50999"/>
    </source>
</evidence>
<dbReference type="PANTHER" id="PTHR22888">
    <property type="entry name" value="CYTOCHROME C OXIDASE, SUBUNIT II"/>
    <property type="match status" value="1"/>
</dbReference>
<sequence>MRDRFKHFLRAMLPVTGTLLLAGCSDGVLDPKGPIGLAERSLIWTATWLMLLVVVPVIGMTIWFAWTYRASNKAARYEPNWDHSRRVEAVVWAVPCVIIAFLAVITWTSTHELDPYRPIESDVPPVQVQVVSLDWKWLFIYPELGIATVNEMAMPTNVPVQFQITSGSVMNAFFIPRLGSMIYSMAGMTTKLALLSSEDGVYDGMSSHYSGAGFSGMKFKVHSTDQAGFEAWVARVRASRDSLDMASYESLARPSENNPVAYYGQVTPSIFGAILHHSAPGMLMHPPMAANPAAPALPHAAGHDGHAMQAADAGTQDGHAHHGHAHRGHKE</sequence>
<comment type="caution">
    <text evidence="19">The sequence shown here is derived from an EMBL/GenBank/DDBJ whole genome shotgun (WGS) entry which is preliminary data.</text>
</comment>
<feature type="region of interest" description="Disordered" evidence="15">
    <location>
        <begin position="308"/>
        <end position="331"/>
    </location>
</feature>
<evidence type="ECO:0000256" key="2">
    <source>
        <dbReference type="ARBA" id="ARBA00007866"/>
    </source>
</evidence>
<comment type="similarity">
    <text evidence="2 14">Belongs to the cytochrome c oxidase subunit 2 family.</text>
</comment>
<feature type="compositionally biased region" description="Low complexity" evidence="15">
    <location>
        <begin position="308"/>
        <end position="317"/>
    </location>
</feature>
<dbReference type="InterPro" id="IPR002429">
    <property type="entry name" value="CcO_II-like_C"/>
</dbReference>
<evidence type="ECO:0000313" key="20">
    <source>
        <dbReference type="Proteomes" id="UP001201985"/>
    </source>
</evidence>
<dbReference type="InterPro" id="IPR034227">
    <property type="entry name" value="CuRO_UO_II"/>
</dbReference>
<dbReference type="RefSeq" id="WP_120008472.1">
    <property type="nucleotide sequence ID" value="NZ_JALBUU010000004.1"/>
</dbReference>
<evidence type="ECO:0000256" key="7">
    <source>
        <dbReference type="ARBA" id="ARBA00022729"/>
    </source>
</evidence>
<dbReference type="PROSITE" id="PS50999">
    <property type="entry name" value="COX2_TM"/>
    <property type="match status" value="1"/>
</dbReference>
<comment type="subcellular location">
    <subcellularLocation>
        <location evidence="1">Cell membrane</location>
        <topology evidence="1">Multi-pass membrane protein</topology>
    </subcellularLocation>
</comment>
<dbReference type="SUPFAM" id="SSF49503">
    <property type="entry name" value="Cupredoxins"/>
    <property type="match status" value="1"/>
</dbReference>
<feature type="domain" description="Cytochrome oxidase subunit II transmembrane region profile" evidence="18">
    <location>
        <begin position="20"/>
        <end position="117"/>
    </location>
</feature>
<dbReference type="SUPFAM" id="SSF81464">
    <property type="entry name" value="Cytochrome c oxidase subunit II-like, transmembrane region"/>
    <property type="match status" value="1"/>
</dbReference>
<dbReference type="Pfam" id="PF06481">
    <property type="entry name" value="COX_ARM"/>
    <property type="match status" value="1"/>
</dbReference>
<evidence type="ECO:0000256" key="1">
    <source>
        <dbReference type="ARBA" id="ARBA00004651"/>
    </source>
</evidence>
<dbReference type="NCBIfam" id="TIGR01433">
    <property type="entry name" value="CyoA"/>
    <property type="match status" value="1"/>
</dbReference>
<keyword evidence="20" id="KW-1185">Reference proteome</keyword>
<dbReference type="PROSITE" id="PS50857">
    <property type="entry name" value="COX2_CUA"/>
    <property type="match status" value="1"/>
</dbReference>
<evidence type="ECO:0000256" key="3">
    <source>
        <dbReference type="ARBA" id="ARBA00022448"/>
    </source>
</evidence>
<keyword evidence="4 14" id="KW-1003">Cell membrane</keyword>
<dbReference type="InterPro" id="IPR006333">
    <property type="entry name" value="Cyt_o_ubiquinol_oxidase_su2"/>
</dbReference>
<evidence type="ECO:0000256" key="13">
    <source>
        <dbReference type="ARBA" id="ARBA00023288"/>
    </source>
</evidence>
<dbReference type="CDD" id="cd04212">
    <property type="entry name" value="CuRO_UO_II"/>
    <property type="match status" value="1"/>
</dbReference>
<evidence type="ECO:0000256" key="8">
    <source>
        <dbReference type="ARBA" id="ARBA00022982"/>
    </source>
</evidence>
<proteinExistence type="inferred from homology"/>
<feature type="transmembrane region" description="Helical" evidence="16">
    <location>
        <begin position="89"/>
        <end position="108"/>
    </location>
</feature>
<gene>
    <name evidence="19" type="primary">cyoA</name>
    <name evidence="19" type="ORF">MON41_00930</name>
</gene>
<dbReference type="PROSITE" id="PS51257">
    <property type="entry name" value="PROKAR_LIPOPROTEIN"/>
    <property type="match status" value="1"/>
</dbReference>
<dbReference type="Gene3D" id="2.60.40.420">
    <property type="entry name" value="Cupredoxins - blue copper proteins"/>
    <property type="match status" value="1"/>
</dbReference>
<keyword evidence="3 14" id="KW-0813">Transport</keyword>
<keyword evidence="12" id="KW-0564">Palmitate</keyword>
<dbReference type="Gene3D" id="1.10.287.90">
    <property type="match status" value="1"/>
</dbReference>
<keyword evidence="10 14" id="KW-0560">Oxidoreductase</keyword>
<dbReference type="PIRSF" id="PIRSF000292">
    <property type="entry name" value="Ubi_od_II"/>
    <property type="match status" value="1"/>
</dbReference>
<evidence type="ECO:0000256" key="15">
    <source>
        <dbReference type="SAM" id="MobiDB-lite"/>
    </source>
</evidence>
<dbReference type="InterPro" id="IPR036257">
    <property type="entry name" value="Cyt_c_oxidase_su2_TM_sf"/>
</dbReference>
<evidence type="ECO:0000256" key="12">
    <source>
        <dbReference type="ARBA" id="ARBA00023139"/>
    </source>
</evidence>
<feature type="compositionally biased region" description="Basic residues" evidence="15">
    <location>
        <begin position="321"/>
        <end position="331"/>
    </location>
</feature>
<organism evidence="19 20">
    <name type="scientific">Teichococcus vastitatis</name>
    <dbReference type="NCBI Taxonomy" id="2307076"/>
    <lineage>
        <taxon>Bacteria</taxon>
        <taxon>Pseudomonadati</taxon>
        <taxon>Pseudomonadota</taxon>
        <taxon>Alphaproteobacteria</taxon>
        <taxon>Acetobacterales</taxon>
        <taxon>Roseomonadaceae</taxon>
        <taxon>Roseomonas</taxon>
    </lineage>
</organism>
<dbReference type="EMBL" id="JALBUU010000004">
    <property type="protein sequence ID" value="MCI0752325.1"/>
    <property type="molecule type" value="Genomic_DNA"/>
</dbReference>
<keyword evidence="13" id="KW-0449">Lipoprotein</keyword>
<reference evidence="19 20" key="1">
    <citation type="submission" date="2022-03" db="EMBL/GenBank/DDBJ databases">
        <title>Complete genome analysis of Roseomonas KG 17.1 : a prolific producer of plant growth promoters.</title>
        <authorList>
            <person name="Saadouli I."/>
            <person name="Najjari A."/>
            <person name="Mosbah A."/>
            <person name="Ouzari H.I."/>
        </authorList>
    </citation>
    <scope>NUCLEOTIDE SEQUENCE [LARGE SCALE GENOMIC DNA]</scope>
    <source>
        <strain evidence="19 20">KG17-1</strain>
    </source>
</reference>
<dbReference type="InterPro" id="IPR045187">
    <property type="entry name" value="CcO_II"/>
</dbReference>
<name>A0ABS9W0E9_9PROT</name>
<protein>
    <recommendedName>
        <fullName evidence="14">Ubiquinol oxidase subunit 2</fullName>
    </recommendedName>
</protein>
<evidence type="ECO:0000256" key="4">
    <source>
        <dbReference type="ARBA" id="ARBA00022475"/>
    </source>
</evidence>
<dbReference type="PANTHER" id="PTHR22888:SF18">
    <property type="entry name" value="CYTOCHROME BO(3) UBIQUINOL OXIDASE SUBUNIT 2"/>
    <property type="match status" value="1"/>
</dbReference>
<dbReference type="InterPro" id="IPR011759">
    <property type="entry name" value="Cyt_c_oxidase_su2_TM_dom"/>
</dbReference>
<keyword evidence="9 16" id="KW-1133">Transmembrane helix</keyword>
<evidence type="ECO:0000259" key="17">
    <source>
        <dbReference type="PROSITE" id="PS50857"/>
    </source>
</evidence>
<evidence type="ECO:0000256" key="6">
    <source>
        <dbReference type="ARBA" id="ARBA00022692"/>
    </source>
</evidence>
<evidence type="ECO:0000256" key="16">
    <source>
        <dbReference type="SAM" id="Phobius"/>
    </source>
</evidence>
<evidence type="ECO:0000256" key="14">
    <source>
        <dbReference type="PIRNR" id="PIRNR000292"/>
    </source>
</evidence>